<evidence type="ECO:0000256" key="1">
    <source>
        <dbReference type="SAM" id="Coils"/>
    </source>
</evidence>
<proteinExistence type="predicted"/>
<dbReference type="EMBL" id="CAVLEF010000010">
    <property type="protein sequence ID" value="CAK1548555.1"/>
    <property type="molecule type" value="Genomic_DNA"/>
</dbReference>
<gene>
    <name evidence="2" type="ORF">LNINA_LOCUS7923</name>
</gene>
<name>A0AAV1JJ24_9NEOP</name>
<sequence length="1633" mass="184268">MACPDENSTHLTPKKELSMRSLILWNINKVVEMNSAIDLKEALRSACKHLEKESYDVQALMSQGPAEQHLACAVLAWQRLGHKTVDSLCKFVERNQFGASSSKKESTHFLSTKEGIGSASCSKNVFGTSSLIGPVVRLPVETKIVMHMENPCSRHQPKKTQKKNDVKTKIEACCMDSACIKRLTELDTATGELRKRAARLAKREAERVELLERAETAWKDLEVGYQRRLTLAEEKEEDLTKQIKKLIEDRNAYKNATNVLVQKLKERGATVEREREHLTQLEKEVCNKACERLRLSEQAAQGDAAVAELQCRSTQLDRDLLYREEQARRKVIALDNEVDSIRGLTLEAERAMRSELSALKEQITEVSKQLLGEEATNKAVKTEVEELRQEKMNIIEDLDGCKELCDGRIQKRVDELKDKKDELNELKNRVIDCQCKLPLDAAVEVKRTPSLAALCHCALEDKVLDSCSCVSLRSQLLSNLLSDLFSGLQSELGGTGMQMPCQLLKCLEDRHNWDRASMVKSNLRNFFSQLLIGELDIAIATSIEKYHAKWVGASCADQLRAVSGPCEEDNEGWQERAIERRAQKLATQLAEQLFKERADMITQKAKDVMNAGPPPCECKPQQNAAVYPCLIKTPNAPNPTRRSHDGSQLYLKRTIQDVTNIKSQIEDLKKESIKREDLKQMEDKLARIIQRVAKLKNKKPIVKNETCDTNDITNVANECKIKPNTYKRTKIELPKKCSKVQNNQSGRIEKYSNKLYHKKKEQSLAVNLCLCADQKKAPASHCFGSRLTKSSIRPTLCTDLSNQMSKVKLSKPLLPLQLSRHTNFGRMLENKLCPSNCICLHKIPSNTSLDRLLDVLKNWKCNLDECRNTSNFDVNQEKSILNNFIKDFENKQSINEQLSNIPISSKSAINNDVERINNQNAKDCLPLPKPSEYMGTVILDKSNENFCKCNSGFEINKSIKSGSPENTSRKFAHTNLDDNLKSKESDKDNNMFTTKSQIYSVKLPSNENDCVHTKQQIGIQKDSFMDKLVKDSKLFSYSGEYDIKFLGATLANIHKVKENMEQSVEANKVPKKQENEKSLNQLFDTNIDERENNESNMNTSTKSCVCCKKGDSSDLEYNTFDLLENYLKEKTNEFKKMSCNSSCIQPKDEEKIYSTILKKVKELIVVNTEPLSCKCCKGNKEDGNWSRVYGLLREYLQMKIQRIKCSCLKTEDMKNDDLILPNVLEEVTNLINNDFQRLKKLCVCDTKQTAKKNSLHKFNESEGDFLDNDSGKSTKPSITVKCSKAISPLVLPPLDIVDESCSAFPLSIDNSPINVAMVEKVTSCKLNTFYVTDCECRYTFTEPVSEECANKYPGTIYRSSSSDTKTSTTSKGVSNEGKYIGYTLNCTCERYLGCVCTKSLVETNDEKINFIWNSITNNIQPQKLSYIMRAIPPNSKSVQSIFPDNYYNFHVTNSPAPDNKEEVSFDVTEIEKKTVSNFDNICYTQTSLKDAEGIILKESQQALSKTSNKTSMDDILCCEETCSSSHQSFVTIPNDHDHDIITSKNTLYNSLYLPAVEDGTASYKSDVFDNSETSRIREFWLTRRGPSLGDPPLAGWGPQIAIAVESLGDPPPGWLGSQIAIAVDSLGDPPSEM</sequence>
<evidence type="ECO:0000313" key="2">
    <source>
        <dbReference type="EMBL" id="CAK1548555.1"/>
    </source>
</evidence>
<evidence type="ECO:0000313" key="3">
    <source>
        <dbReference type="Proteomes" id="UP001497472"/>
    </source>
</evidence>
<dbReference type="Proteomes" id="UP001497472">
    <property type="component" value="Unassembled WGS sequence"/>
</dbReference>
<keyword evidence="3" id="KW-1185">Reference proteome</keyword>
<feature type="coiled-coil region" evidence="1">
    <location>
        <begin position="349"/>
        <end position="436"/>
    </location>
</feature>
<accession>A0AAV1JJ24</accession>
<organism evidence="2 3">
    <name type="scientific">Leptosia nina</name>
    <dbReference type="NCBI Taxonomy" id="320188"/>
    <lineage>
        <taxon>Eukaryota</taxon>
        <taxon>Metazoa</taxon>
        <taxon>Ecdysozoa</taxon>
        <taxon>Arthropoda</taxon>
        <taxon>Hexapoda</taxon>
        <taxon>Insecta</taxon>
        <taxon>Pterygota</taxon>
        <taxon>Neoptera</taxon>
        <taxon>Endopterygota</taxon>
        <taxon>Lepidoptera</taxon>
        <taxon>Glossata</taxon>
        <taxon>Ditrysia</taxon>
        <taxon>Papilionoidea</taxon>
        <taxon>Pieridae</taxon>
        <taxon>Pierinae</taxon>
        <taxon>Leptosia</taxon>
    </lineage>
</organism>
<keyword evidence="1" id="KW-0175">Coiled coil</keyword>
<feature type="coiled-coil region" evidence="1">
    <location>
        <begin position="194"/>
        <end position="281"/>
    </location>
</feature>
<comment type="caution">
    <text evidence="2">The sequence shown here is derived from an EMBL/GenBank/DDBJ whole genome shotgun (WGS) entry which is preliminary data.</text>
</comment>
<protein>
    <submittedName>
        <fullName evidence="2">Uncharacterized protein</fullName>
    </submittedName>
</protein>
<feature type="coiled-coil region" evidence="1">
    <location>
        <begin position="651"/>
        <end position="698"/>
    </location>
</feature>
<reference evidence="2 3" key="1">
    <citation type="submission" date="2023-11" db="EMBL/GenBank/DDBJ databases">
        <authorList>
            <person name="Okamura Y."/>
        </authorList>
    </citation>
    <scope>NUCLEOTIDE SEQUENCE [LARGE SCALE GENOMIC DNA]</scope>
</reference>